<keyword evidence="1" id="KW-0732">Signal</keyword>
<evidence type="ECO:0000256" key="1">
    <source>
        <dbReference type="SAM" id="SignalP"/>
    </source>
</evidence>
<sequence>MALLLLLSLLPPALPRPLPGPEPEPRRSSVLLDPASGQLQIVPRWDPAAVAWANLTDRIQDTG</sequence>
<proteinExistence type="predicted"/>
<feature type="chain" id="PRO_5020026694" evidence="1">
    <location>
        <begin position="16"/>
        <end position="63"/>
    </location>
</feature>
<comment type="caution">
    <text evidence="2">The sequence shown here is derived from an EMBL/GenBank/DDBJ whole genome shotgun (WGS) entry which is preliminary data.</text>
</comment>
<protein>
    <submittedName>
        <fullName evidence="2">Putative phospholipase B-like 2</fullName>
    </submittedName>
</protein>
<reference evidence="2 3" key="1">
    <citation type="submission" date="2019-04" db="EMBL/GenBank/DDBJ databases">
        <title>Draft genome of the big-headed turtle Platysternon megacephalum.</title>
        <authorList>
            <person name="Gong S."/>
        </authorList>
    </citation>
    <scope>NUCLEOTIDE SEQUENCE [LARGE SCALE GENOMIC DNA]</scope>
    <source>
        <strain evidence="2">DO16091913</strain>
        <tissue evidence="2">Muscle</tissue>
    </source>
</reference>
<reference evidence="2 3" key="2">
    <citation type="submission" date="2019-04" db="EMBL/GenBank/DDBJ databases">
        <title>The genome sequence of big-headed turtle.</title>
        <authorList>
            <person name="Gong S."/>
        </authorList>
    </citation>
    <scope>NUCLEOTIDE SEQUENCE [LARGE SCALE GENOMIC DNA]</scope>
    <source>
        <strain evidence="2">DO16091913</strain>
        <tissue evidence="2">Muscle</tissue>
    </source>
</reference>
<accession>A0A4D9EA70</accession>
<gene>
    <name evidence="2" type="ORF">DR999_PMT12750</name>
</gene>
<keyword evidence="3" id="KW-1185">Reference proteome</keyword>
<dbReference type="InterPro" id="IPR043040">
    <property type="entry name" value="PLipase_B-like_dom1"/>
</dbReference>
<feature type="signal peptide" evidence="1">
    <location>
        <begin position="1"/>
        <end position="15"/>
    </location>
</feature>
<evidence type="ECO:0000313" key="3">
    <source>
        <dbReference type="Proteomes" id="UP000297703"/>
    </source>
</evidence>
<dbReference type="STRING" id="55544.A0A4D9EA70"/>
<name>A0A4D9EA70_9SAUR</name>
<evidence type="ECO:0000313" key="2">
    <source>
        <dbReference type="EMBL" id="TFK04682.1"/>
    </source>
</evidence>
<organism evidence="2 3">
    <name type="scientific">Platysternon megacephalum</name>
    <name type="common">big-headed turtle</name>
    <dbReference type="NCBI Taxonomy" id="55544"/>
    <lineage>
        <taxon>Eukaryota</taxon>
        <taxon>Metazoa</taxon>
        <taxon>Chordata</taxon>
        <taxon>Craniata</taxon>
        <taxon>Vertebrata</taxon>
        <taxon>Euteleostomi</taxon>
        <taxon>Archelosauria</taxon>
        <taxon>Testudinata</taxon>
        <taxon>Testudines</taxon>
        <taxon>Cryptodira</taxon>
        <taxon>Durocryptodira</taxon>
        <taxon>Testudinoidea</taxon>
        <taxon>Platysternidae</taxon>
        <taxon>Platysternon</taxon>
    </lineage>
</organism>
<dbReference type="AlphaFoldDB" id="A0A4D9EA70"/>
<dbReference type="Proteomes" id="UP000297703">
    <property type="component" value="Unassembled WGS sequence"/>
</dbReference>
<dbReference type="EMBL" id="QXTE01000130">
    <property type="protein sequence ID" value="TFK04682.1"/>
    <property type="molecule type" value="Genomic_DNA"/>
</dbReference>
<dbReference type="Gene3D" id="2.10.70.60">
    <property type="entry name" value="Phospholipase B-like, domain 1"/>
    <property type="match status" value="1"/>
</dbReference>